<evidence type="ECO:0000256" key="6">
    <source>
        <dbReference type="ARBA" id="ARBA00023066"/>
    </source>
</evidence>
<comment type="caution">
    <text evidence="13">The sequence shown here is derived from an EMBL/GenBank/DDBJ whole genome shotgun (WGS) entry which is preliminary data.</text>
</comment>
<dbReference type="Proteomes" id="UP000478417">
    <property type="component" value="Unassembled WGS sequence"/>
</dbReference>
<gene>
    <name evidence="13" type="primary">nspC</name>
    <name evidence="13" type="ORF">G0Q06_09725</name>
</gene>
<dbReference type="Gene3D" id="3.20.20.10">
    <property type="entry name" value="Alanine racemase"/>
    <property type="match status" value="1"/>
</dbReference>
<feature type="binding site" evidence="11">
    <location>
        <position position="283"/>
    </location>
    <ligand>
        <name>substrate</name>
    </ligand>
</feature>
<evidence type="ECO:0000256" key="9">
    <source>
        <dbReference type="ARBA" id="ARBA00047351"/>
    </source>
</evidence>
<evidence type="ECO:0000313" key="14">
    <source>
        <dbReference type="Proteomes" id="UP000478417"/>
    </source>
</evidence>
<reference evidence="13 14" key="1">
    <citation type="submission" date="2020-02" db="EMBL/GenBank/DDBJ databases">
        <title>Albibacoteraceae fam. nov., the first described family within the subdivision 4 Verrucomicrobia.</title>
        <authorList>
            <person name="Xi F."/>
        </authorList>
    </citation>
    <scope>NUCLEOTIDE SEQUENCE [LARGE SCALE GENOMIC DNA]</scope>
    <source>
        <strain evidence="13 14">CK1056</strain>
    </source>
</reference>
<dbReference type="InterPro" id="IPR022643">
    <property type="entry name" value="De-COase2_C"/>
</dbReference>
<name>A0A6B2M1C9_9BACT</name>
<sequence>MERDHIVSILRQSPSPAYVVHLGQLEKNLKILQEVQEQSGATILLALKGFAMFGVFPLVRQYLSGICASGPQEARLGAEEFGGQVHTFAPAFSQADLEECLKHSHHIVFNSFSQWRKFRPLINQSGKPVSVGLRVNPEVSTGAVALYDPCAPNSRLGILRSEFDGQSMEGIEGLHFHTLCEQNSDALEATLEGFERKFGEFLPGLKWVNFGGGHHITREDYDRDLLVRLIRHFRETYDLKVFLEPGEAVALNTGLLVTEVMDILPRKKHIAILDTSVTAHMPDVLEMPYRPGIIDGFEPGEKAYTYQLGGMTCLAGDVIGDWSFEVPLKPGDRLAFTDMAHYTMVKNTTFNGIKLPDIAVYDPQSDSLEVLRKFGYEDYRNRLG</sequence>
<dbReference type="InterPro" id="IPR029066">
    <property type="entry name" value="PLP-binding_barrel"/>
</dbReference>
<evidence type="ECO:0000259" key="12">
    <source>
        <dbReference type="Pfam" id="PF00278"/>
    </source>
</evidence>
<dbReference type="PIRSF" id="PIRSF038941">
    <property type="entry name" value="NspC"/>
    <property type="match status" value="1"/>
</dbReference>
<comment type="catalytic activity">
    <reaction evidence="10">
        <text>carboxynorspermidine + H(+) = norspermidine + CO2</text>
        <dbReference type="Rhea" id="RHEA:34099"/>
        <dbReference type="ChEBI" id="CHEBI:15378"/>
        <dbReference type="ChEBI" id="CHEBI:16526"/>
        <dbReference type="ChEBI" id="CHEBI:57920"/>
        <dbReference type="ChEBI" id="CHEBI:65070"/>
        <dbReference type="EC" id="4.1.1.96"/>
    </reaction>
</comment>
<dbReference type="SUPFAM" id="SSF51419">
    <property type="entry name" value="PLP-binding barrel"/>
    <property type="match status" value="1"/>
</dbReference>
<keyword evidence="7 13" id="KW-0456">Lyase</keyword>
<evidence type="ECO:0000256" key="2">
    <source>
        <dbReference type="ARBA" id="ARBA00012259"/>
    </source>
</evidence>
<dbReference type="GO" id="GO:0009089">
    <property type="term" value="P:lysine biosynthetic process via diaminopimelate"/>
    <property type="evidence" value="ECO:0007669"/>
    <property type="project" value="TreeGrafter"/>
</dbReference>
<dbReference type="PANTHER" id="PTHR43727">
    <property type="entry name" value="DIAMINOPIMELATE DECARBOXYLASE"/>
    <property type="match status" value="1"/>
</dbReference>
<evidence type="ECO:0000256" key="7">
    <source>
        <dbReference type="ARBA" id="ARBA00023239"/>
    </source>
</evidence>
<evidence type="ECO:0000313" key="13">
    <source>
        <dbReference type="EMBL" id="NDV62728.1"/>
    </source>
</evidence>
<dbReference type="RefSeq" id="WP_163965121.1">
    <property type="nucleotide sequence ID" value="NZ_JAAGNX010000002.1"/>
</dbReference>
<dbReference type="AlphaFoldDB" id="A0A6B2M1C9"/>
<dbReference type="Pfam" id="PF00278">
    <property type="entry name" value="Orn_DAP_Arg_deC"/>
    <property type="match status" value="1"/>
</dbReference>
<evidence type="ECO:0000256" key="10">
    <source>
        <dbReference type="ARBA" id="ARBA00047389"/>
    </source>
</evidence>
<evidence type="ECO:0000256" key="4">
    <source>
        <dbReference type="ARBA" id="ARBA00022793"/>
    </source>
</evidence>
<dbReference type="GO" id="GO:0045312">
    <property type="term" value="P:nor-spermidine biosynthetic process"/>
    <property type="evidence" value="ECO:0007669"/>
    <property type="project" value="InterPro"/>
</dbReference>
<protein>
    <recommendedName>
        <fullName evidence="3">Carboxynorspermidine/carboxyspermidine decarboxylase</fullName>
        <ecNumber evidence="2">4.1.1.96</ecNumber>
    </recommendedName>
</protein>
<organism evidence="13 14">
    <name type="scientific">Oceanipulchritudo coccoides</name>
    <dbReference type="NCBI Taxonomy" id="2706888"/>
    <lineage>
        <taxon>Bacteria</taxon>
        <taxon>Pseudomonadati</taxon>
        <taxon>Verrucomicrobiota</taxon>
        <taxon>Opitutia</taxon>
        <taxon>Puniceicoccales</taxon>
        <taxon>Oceanipulchritudinaceae</taxon>
        <taxon>Oceanipulchritudo</taxon>
    </lineage>
</organism>
<dbReference type="InterPro" id="IPR009006">
    <property type="entry name" value="Ala_racemase/Decarboxylase_C"/>
</dbReference>
<dbReference type="SUPFAM" id="SSF50621">
    <property type="entry name" value="Alanine racemase C-terminal domain-like"/>
    <property type="match status" value="1"/>
</dbReference>
<evidence type="ECO:0000256" key="5">
    <source>
        <dbReference type="ARBA" id="ARBA00022898"/>
    </source>
</evidence>
<evidence type="ECO:0000256" key="1">
    <source>
        <dbReference type="ARBA" id="ARBA00001933"/>
    </source>
</evidence>
<evidence type="ECO:0000256" key="3">
    <source>
        <dbReference type="ARBA" id="ARBA00013633"/>
    </source>
</evidence>
<dbReference type="EC" id="4.1.1.96" evidence="2"/>
<evidence type="ECO:0000256" key="8">
    <source>
        <dbReference type="ARBA" id="ARBA00025802"/>
    </source>
</evidence>
<dbReference type="FunFam" id="3.20.20.10:FF:000012">
    <property type="entry name" value="Carboxynorspermidine/carboxyspermidine decarboxylase"/>
    <property type="match status" value="1"/>
</dbReference>
<proteinExistence type="inferred from homology"/>
<comment type="similarity">
    <text evidence="8">Belongs to the Orn/Lys/Arg decarboxylase class-II family. NspC subfamily.</text>
</comment>
<keyword evidence="5" id="KW-0663">Pyridoxal phosphate</keyword>
<accession>A0A6B2M1C9</accession>
<dbReference type="Gene3D" id="2.40.37.10">
    <property type="entry name" value="Lyase, Ornithine Decarboxylase, Chain A, domain 1"/>
    <property type="match status" value="1"/>
</dbReference>
<feature type="domain" description="Orn/DAP/Arg decarboxylase 2 C-terminal" evidence="12">
    <location>
        <begin position="164"/>
        <end position="339"/>
    </location>
</feature>
<keyword evidence="4" id="KW-0210">Decarboxylase</keyword>
<evidence type="ECO:0000256" key="11">
    <source>
        <dbReference type="PIRSR" id="PIRSR038941-1"/>
    </source>
</evidence>
<feature type="binding site" evidence="11">
    <location>
        <position position="247"/>
    </location>
    <ligand>
        <name>substrate</name>
    </ligand>
</feature>
<dbReference type="GO" id="GO:0008836">
    <property type="term" value="F:diaminopimelate decarboxylase activity"/>
    <property type="evidence" value="ECO:0007669"/>
    <property type="project" value="TreeGrafter"/>
</dbReference>
<dbReference type="CDD" id="cd06829">
    <property type="entry name" value="PLPDE_III_CANSDC"/>
    <property type="match status" value="1"/>
</dbReference>
<dbReference type="PANTHER" id="PTHR43727:SF1">
    <property type="entry name" value="CARBOXYNORSPERMIDINE_CARBOXYSPERMIDINE DECARBOXYLASE"/>
    <property type="match status" value="1"/>
</dbReference>
<dbReference type="GO" id="GO:0008295">
    <property type="term" value="P:spermidine biosynthetic process"/>
    <property type="evidence" value="ECO:0007669"/>
    <property type="project" value="UniProtKB-KW"/>
</dbReference>
<dbReference type="EMBL" id="JAAGNX010000002">
    <property type="protein sequence ID" value="NDV62728.1"/>
    <property type="molecule type" value="Genomic_DNA"/>
</dbReference>
<dbReference type="NCBIfam" id="TIGR01047">
    <property type="entry name" value="nspC"/>
    <property type="match status" value="1"/>
</dbReference>
<comment type="cofactor">
    <cofactor evidence="1">
        <name>pyridoxal 5'-phosphate</name>
        <dbReference type="ChEBI" id="CHEBI:597326"/>
    </cofactor>
</comment>
<keyword evidence="14" id="KW-1185">Reference proteome</keyword>
<comment type="catalytic activity">
    <reaction evidence="9">
        <text>carboxyspermidine + H(+) = spermidine + CO2</text>
        <dbReference type="Rhea" id="RHEA:34095"/>
        <dbReference type="ChEBI" id="CHEBI:15378"/>
        <dbReference type="ChEBI" id="CHEBI:16526"/>
        <dbReference type="ChEBI" id="CHEBI:57834"/>
        <dbReference type="ChEBI" id="CHEBI:65072"/>
        <dbReference type="EC" id="4.1.1.96"/>
    </reaction>
</comment>
<dbReference type="InterPro" id="IPR005730">
    <property type="entry name" value="Nsp_de-COase"/>
</dbReference>
<keyword evidence="6" id="KW-0745">Spermidine biosynthesis</keyword>